<dbReference type="AlphaFoldDB" id="X8DXE3"/>
<reference evidence="2" key="1">
    <citation type="submission" date="2014-01" db="EMBL/GenBank/DDBJ databases">
        <authorList>
            <person name="Brown-Elliot B."/>
            <person name="Wallace R."/>
            <person name="Lenaerts A."/>
            <person name="Ordway D."/>
            <person name="DeGroote M.A."/>
            <person name="Parker T."/>
            <person name="Sizemore C."/>
            <person name="Tallon L.J."/>
            <person name="Sadzewicz L.K."/>
            <person name="Sengamalay N."/>
            <person name="Fraser C.M."/>
            <person name="Hine E."/>
            <person name="Shefchek K.A."/>
            <person name="Das S.P."/>
            <person name="Tettelin H."/>
        </authorList>
    </citation>
    <scope>NUCLEOTIDE SEQUENCE [LARGE SCALE GENOMIC DNA]</scope>
    <source>
        <strain evidence="2">4042</strain>
    </source>
</reference>
<sequence>MGRRYGQSAQRTAAEPGFLRGELNKRRHWPAIRLPPPRSTRFGVPSGRCWSA</sequence>
<gene>
    <name evidence="2" type="ORF">I553_9443</name>
</gene>
<accession>X8DXE3</accession>
<name>X8DXE3_MYCXE</name>
<proteinExistence type="predicted"/>
<evidence type="ECO:0000256" key="1">
    <source>
        <dbReference type="SAM" id="MobiDB-lite"/>
    </source>
</evidence>
<dbReference type="PATRIC" id="fig|1299334.3.peg.956"/>
<evidence type="ECO:0000313" key="2">
    <source>
        <dbReference type="EMBL" id="EUA73287.1"/>
    </source>
</evidence>
<comment type="caution">
    <text evidence="2">The sequence shown here is derived from an EMBL/GenBank/DDBJ whole genome shotgun (WGS) entry which is preliminary data.</text>
</comment>
<dbReference type="EMBL" id="JAOB01000011">
    <property type="protein sequence ID" value="EUA73287.1"/>
    <property type="molecule type" value="Genomic_DNA"/>
</dbReference>
<protein>
    <submittedName>
        <fullName evidence="2">Uncharacterized protein</fullName>
    </submittedName>
</protein>
<feature type="region of interest" description="Disordered" evidence="1">
    <location>
        <begin position="1"/>
        <end position="52"/>
    </location>
</feature>
<organism evidence="2">
    <name type="scientific">Mycobacterium xenopi 4042</name>
    <dbReference type="NCBI Taxonomy" id="1299334"/>
    <lineage>
        <taxon>Bacteria</taxon>
        <taxon>Bacillati</taxon>
        <taxon>Actinomycetota</taxon>
        <taxon>Actinomycetes</taxon>
        <taxon>Mycobacteriales</taxon>
        <taxon>Mycobacteriaceae</taxon>
        <taxon>Mycobacterium</taxon>
    </lineage>
</organism>